<keyword evidence="1" id="KW-0812">Transmembrane</keyword>
<evidence type="ECO:0000256" key="1">
    <source>
        <dbReference type="SAM" id="Phobius"/>
    </source>
</evidence>
<organism evidence="2 3">
    <name type="scientific">Isachenkonia alkalipeptolytica</name>
    <dbReference type="NCBI Taxonomy" id="2565777"/>
    <lineage>
        <taxon>Bacteria</taxon>
        <taxon>Bacillati</taxon>
        <taxon>Bacillota</taxon>
        <taxon>Clostridia</taxon>
        <taxon>Eubacteriales</taxon>
        <taxon>Clostridiaceae</taxon>
        <taxon>Isachenkonia</taxon>
    </lineage>
</organism>
<evidence type="ECO:0000313" key="2">
    <source>
        <dbReference type="EMBL" id="NBG87838.1"/>
    </source>
</evidence>
<dbReference type="InterPro" id="IPR054213">
    <property type="entry name" value="DUF6920"/>
</dbReference>
<comment type="caution">
    <text evidence="2">The sequence shown here is derived from an EMBL/GenBank/DDBJ whole genome shotgun (WGS) entry which is preliminary data.</text>
</comment>
<gene>
    <name evidence="2" type="ORF">ISALK_04925</name>
</gene>
<keyword evidence="1" id="KW-1133">Transmembrane helix</keyword>
<dbReference type="RefSeq" id="WP_160719725.1">
    <property type="nucleotide sequence ID" value="NZ_SUMG01000004.1"/>
</dbReference>
<name>A0AA44BDE8_9CLOT</name>
<reference evidence="2 3" key="1">
    <citation type="submission" date="2019-04" db="EMBL/GenBank/DDBJ databases">
        <title>Isachenkonia alkalipeptolytica gen. nov. sp. nov. a new anaerobic, alkiliphilic organothrophic bacterium capable to reduce synthesized ferrihydrite isolated from a soda lake.</title>
        <authorList>
            <person name="Toshchakov S.V."/>
            <person name="Zavarzina D.G."/>
            <person name="Zhilina T.N."/>
            <person name="Kostrikina N.A."/>
            <person name="Kublanov I.V."/>
        </authorList>
    </citation>
    <scope>NUCLEOTIDE SEQUENCE [LARGE SCALE GENOMIC DNA]</scope>
    <source>
        <strain evidence="2 3">Z-1701</strain>
    </source>
</reference>
<keyword evidence="1" id="KW-0472">Membrane</keyword>
<evidence type="ECO:0000313" key="3">
    <source>
        <dbReference type="Proteomes" id="UP000449710"/>
    </source>
</evidence>
<dbReference type="AlphaFoldDB" id="A0AA44BDE8"/>
<feature type="transmembrane region" description="Helical" evidence="1">
    <location>
        <begin position="12"/>
        <end position="33"/>
    </location>
</feature>
<dbReference type="EMBL" id="SUMG01000004">
    <property type="protein sequence ID" value="NBG87838.1"/>
    <property type="molecule type" value="Genomic_DNA"/>
</dbReference>
<proteinExistence type="predicted"/>
<dbReference type="Pfam" id="PF21900">
    <property type="entry name" value="DUF6920"/>
    <property type="match status" value="1"/>
</dbReference>
<accession>A0AA44BDE8</accession>
<protein>
    <submittedName>
        <fullName evidence="2">Uncharacterized protein</fullName>
    </submittedName>
</protein>
<keyword evidence="3" id="KW-1185">Reference proteome</keyword>
<dbReference type="Proteomes" id="UP000449710">
    <property type="component" value="Unassembled WGS sequence"/>
</dbReference>
<sequence length="289" mass="33742">MGIKDFFVQYWWLVLLGMVVVIILSFIGGSFLMSNRISKEIDQLMSMDSKKEVRDESRITQEDLEGLPEPVKRWLLSVGVVGKKKVRSVEFSQRGDMKLEPDQKHWLEAKAKQYIRVDQPGFLWHVDLPMIPLINTKGRDLFYEGNSLMEVRIGSLIPVVNAKDSKKLDESALHRFLLEIPLYPTAALEDYMTWEAIDQESAKGILTYKNMTVAADFYFQEDGTLEMMESLRYKDHDEQAKRIPCIGRINDHKEYNGIKIPTKVEITWVMDDIPFTWYKLENYDVKFED</sequence>